<dbReference type="Gene3D" id="3.40.50.10310">
    <property type="entry name" value="Creatininase"/>
    <property type="match status" value="1"/>
</dbReference>
<evidence type="ECO:0000313" key="7">
    <source>
        <dbReference type="Proteomes" id="UP000236173"/>
    </source>
</evidence>
<dbReference type="EMBL" id="BEHT01000001">
    <property type="protein sequence ID" value="GBC97629.1"/>
    <property type="molecule type" value="Genomic_DNA"/>
</dbReference>
<evidence type="ECO:0000256" key="4">
    <source>
        <dbReference type="ARBA" id="ARBA00022833"/>
    </source>
</evidence>
<evidence type="ECO:0000256" key="5">
    <source>
        <dbReference type="ARBA" id="ARBA00024029"/>
    </source>
</evidence>
<dbReference type="SUPFAM" id="SSF102215">
    <property type="entry name" value="Creatininase"/>
    <property type="match status" value="1"/>
</dbReference>
<proteinExistence type="inferred from homology"/>
<name>A0A2H5X8W5_9BACT</name>
<protein>
    <submittedName>
        <fullName evidence="6">Creatinine amidohydrolase</fullName>
        <ecNumber evidence="6">3.5.2.10</ecNumber>
    </submittedName>
</protein>
<dbReference type="GO" id="GO:0016811">
    <property type="term" value="F:hydrolase activity, acting on carbon-nitrogen (but not peptide) bonds, in linear amides"/>
    <property type="evidence" value="ECO:0007669"/>
    <property type="project" value="TreeGrafter"/>
</dbReference>
<sequence length="237" mass="26623">MRQEVVLERLTRREVRQRLESGALQAAVIAVGSIEQHLEHLPLCHDIQSAFWVAEQAALSLFPRVIVTVPVSIGISEHWMWAKGTLTAKPGSWLAVVFDAVDSLFRHGIRHVLILNGHAGNVAPVQGVLRQWRLYFARQYPGSNLQFASYWDFIPREIADQVLQTKRLPGHAQEFETAIALHAFPDLVRHDAIADQDDPEPRLATSEQGRQLAEIVISKLVAFLSDMMDGTIKMPVD</sequence>
<dbReference type="PANTHER" id="PTHR35005">
    <property type="entry name" value="3-DEHYDRO-SCYLLO-INOSOSE HYDROLASE"/>
    <property type="match status" value="1"/>
</dbReference>
<comment type="similarity">
    <text evidence="5">Belongs to the creatininase superfamily.</text>
</comment>
<dbReference type="EC" id="3.5.2.10" evidence="6"/>
<evidence type="ECO:0000256" key="1">
    <source>
        <dbReference type="ARBA" id="ARBA00001947"/>
    </source>
</evidence>
<comment type="caution">
    <text evidence="6">The sequence shown here is derived from an EMBL/GenBank/DDBJ whole genome shotgun (WGS) entry which is preliminary data.</text>
</comment>
<keyword evidence="3 6" id="KW-0378">Hydrolase</keyword>
<dbReference type="Pfam" id="PF02633">
    <property type="entry name" value="Creatininase"/>
    <property type="match status" value="1"/>
</dbReference>
<evidence type="ECO:0000256" key="2">
    <source>
        <dbReference type="ARBA" id="ARBA00022723"/>
    </source>
</evidence>
<evidence type="ECO:0000256" key="3">
    <source>
        <dbReference type="ARBA" id="ARBA00022801"/>
    </source>
</evidence>
<dbReference type="InterPro" id="IPR024087">
    <property type="entry name" value="Creatininase-like_sf"/>
</dbReference>
<gene>
    <name evidence="6" type="primary">crnA</name>
    <name evidence="6" type="ORF">HRbin17_00117</name>
</gene>
<comment type="cofactor">
    <cofactor evidence="1">
        <name>Zn(2+)</name>
        <dbReference type="ChEBI" id="CHEBI:29105"/>
    </cofactor>
</comment>
<accession>A0A2H5X8W5</accession>
<dbReference type="AlphaFoldDB" id="A0A2H5X8W5"/>
<keyword evidence="4" id="KW-0862">Zinc</keyword>
<evidence type="ECO:0000313" key="6">
    <source>
        <dbReference type="EMBL" id="GBC97629.1"/>
    </source>
</evidence>
<organism evidence="6 7">
    <name type="scientific">Candidatus Fervidibacter japonicus</name>
    <dbReference type="NCBI Taxonomy" id="2035412"/>
    <lineage>
        <taxon>Bacteria</taxon>
        <taxon>Candidatus Fervidibacterota</taxon>
        <taxon>Candidatus Fervidibacter</taxon>
    </lineage>
</organism>
<reference evidence="7" key="1">
    <citation type="submission" date="2017-09" db="EMBL/GenBank/DDBJ databases">
        <title>Metaegenomics of thermophilic ammonia-oxidizing enrichment culture.</title>
        <authorList>
            <person name="Kato S."/>
            <person name="Suzuki K."/>
        </authorList>
    </citation>
    <scope>NUCLEOTIDE SEQUENCE [LARGE SCALE GENOMIC DNA]</scope>
</reference>
<dbReference type="GO" id="GO:0047789">
    <property type="term" value="F:creatininase activity"/>
    <property type="evidence" value="ECO:0007669"/>
    <property type="project" value="UniProtKB-EC"/>
</dbReference>
<dbReference type="Proteomes" id="UP000236173">
    <property type="component" value="Unassembled WGS sequence"/>
</dbReference>
<keyword evidence="2" id="KW-0479">Metal-binding</keyword>
<dbReference type="GO" id="GO:0046872">
    <property type="term" value="F:metal ion binding"/>
    <property type="evidence" value="ECO:0007669"/>
    <property type="project" value="UniProtKB-KW"/>
</dbReference>
<dbReference type="PANTHER" id="PTHR35005:SF1">
    <property type="entry name" value="2-AMINO-5-FORMYLAMINO-6-RIBOSYLAMINOPYRIMIDIN-4(3H)-ONE 5'-MONOPHOSPHATE DEFORMYLASE"/>
    <property type="match status" value="1"/>
</dbReference>
<dbReference type="InterPro" id="IPR003785">
    <property type="entry name" value="Creatininase/forma_Hydrolase"/>
</dbReference>
<dbReference type="GO" id="GO:0009231">
    <property type="term" value="P:riboflavin biosynthetic process"/>
    <property type="evidence" value="ECO:0007669"/>
    <property type="project" value="TreeGrafter"/>
</dbReference>